<accession>A0A1W2CY22</accession>
<name>A0A1W2CY22_9BURK</name>
<evidence type="ECO:0000313" key="3">
    <source>
        <dbReference type="Proteomes" id="UP000192708"/>
    </source>
</evidence>
<keyword evidence="3" id="KW-1185">Reference proteome</keyword>
<dbReference type="STRING" id="1938817.SAMN06296008_1311"/>
<proteinExistence type="predicted"/>
<evidence type="ECO:0000313" key="2">
    <source>
        <dbReference type="EMBL" id="SMC90117.1"/>
    </source>
</evidence>
<feature type="domain" description="YDG" evidence="1">
    <location>
        <begin position="380"/>
        <end position="449"/>
    </location>
</feature>
<feature type="non-terminal residue" evidence="2">
    <location>
        <position position="1"/>
    </location>
</feature>
<dbReference type="InterPro" id="IPR041248">
    <property type="entry name" value="YDG"/>
</dbReference>
<dbReference type="AlphaFoldDB" id="A0A1W2CY22"/>
<feature type="domain" description="YDG" evidence="1">
    <location>
        <begin position="33"/>
        <end position="102"/>
    </location>
</feature>
<dbReference type="Pfam" id="PF18657">
    <property type="entry name" value="YDG"/>
    <property type="match status" value="3"/>
</dbReference>
<feature type="non-terminal residue" evidence="2">
    <location>
        <position position="741"/>
    </location>
</feature>
<dbReference type="EMBL" id="FWXJ01000031">
    <property type="protein sequence ID" value="SMC90117.1"/>
    <property type="molecule type" value="Genomic_DNA"/>
</dbReference>
<gene>
    <name evidence="2" type="ORF">SAMN06296008_1311</name>
</gene>
<reference evidence="2 3" key="1">
    <citation type="submission" date="2017-04" db="EMBL/GenBank/DDBJ databases">
        <authorList>
            <person name="Afonso C.L."/>
            <person name="Miller P.J."/>
            <person name="Scott M.A."/>
            <person name="Spackman E."/>
            <person name="Goraichik I."/>
            <person name="Dimitrov K.M."/>
            <person name="Suarez D.L."/>
            <person name="Swayne D.E."/>
        </authorList>
    </citation>
    <scope>NUCLEOTIDE SEQUENCE [LARGE SCALE GENOMIC DNA]</scope>
    <source>
        <strain evidence="2 3">VK13</strain>
    </source>
</reference>
<dbReference type="Proteomes" id="UP000192708">
    <property type="component" value="Unassembled WGS sequence"/>
</dbReference>
<evidence type="ECO:0000259" key="1">
    <source>
        <dbReference type="Pfam" id="PF18657"/>
    </source>
</evidence>
<dbReference type="RefSeq" id="WP_159460917.1">
    <property type="nucleotide sequence ID" value="NZ_FWXJ01000031.1"/>
</dbReference>
<dbReference type="OrthoDB" id="218680at2"/>
<organism evidence="2 3">
    <name type="scientific">Polynucleobacter kasalickyi</name>
    <dbReference type="NCBI Taxonomy" id="1938817"/>
    <lineage>
        <taxon>Bacteria</taxon>
        <taxon>Pseudomonadati</taxon>
        <taxon>Pseudomonadota</taxon>
        <taxon>Betaproteobacteria</taxon>
        <taxon>Burkholderiales</taxon>
        <taxon>Burkholderiaceae</taxon>
        <taxon>Polynucleobacter</taxon>
    </lineage>
</organism>
<protein>
    <recommendedName>
        <fullName evidence="1">YDG domain-containing protein</fullName>
    </recommendedName>
</protein>
<sequence>TATADNLVAVAGAGTSLSNYSITTTNGSIQVSPLAITGTAQVNGKVYDGTTVGTGTITLTGLLPADVGSTSASGTFTFANSNAGTKAATVSGVTVNNADYSITVPASAGNATITTAALTITGGTTTTSFDNTTHTNTYSITSGALFGSDVISSVNGLGSGLHANTYTDSGLSASGTGLSNYAISYVPGSLTINPATFTAAITPNVATYTGTNVIANTTVLTGAMNGVTITATTSLTTSGINAGIQTIINNGTTLSGANAGDYVITSSTILNNGGIGAANNQVIPGSGPNNSGSTIVIVPKTLTITGNTTTPTYNGSTQTNTYVVTGLVNGETITASGAAQATHVSPTATADNLVAVAGAGTSLSNYSITTTNGSIQVTPLAITGTAQVNGKVYNGTTVGTGTIILTGVLPADVASTTATGTYTFANANAGAAKAATVSGVTINNTDYSVTVAPSAGTATITAAALTISGNTTTGTFDNTTHTNTYSITSGSLFGSDVINSVSGLGGGLHANTYSDSGLSANGTGLSNYTISYVPGSLTINPATLTAAVTPSVATYNGSNVLANATVLSGVISGTTVSGTTSLTVSATNAGTQTITNNGTTLSGANAGDYVIASTSIANNGGVGAANNQVIPGTGPNNTGSTIVIVPKTLTITGNTTTPTYNGSAQTNTYVVTGLVNGETITATGAAQATHVSPTATADNLVAVAGAGTSLSNYSITTTNGSIQVTPLAITGTAQVNGKVYD</sequence>
<feature type="domain" description="YDG" evidence="1">
    <location>
        <begin position="541"/>
        <end position="615"/>
    </location>
</feature>